<dbReference type="Pfam" id="PF00300">
    <property type="entry name" value="His_Phos_1"/>
    <property type="match status" value="2"/>
</dbReference>
<dbReference type="GO" id="GO:0004722">
    <property type="term" value="F:protein serine/threonine phosphatase activity"/>
    <property type="evidence" value="ECO:0007669"/>
    <property type="project" value="UniProtKB-EC"/>
</dbReference>
<name>A0A4S2L2B2_OPIFE</name>
<dbReference type="GO" id="GO:0005739">
    <property type="term" value="C:mitochondrion"/>
    <property type="evidence" value="ECO:0007669"/>
    <property type="project" value="TreeGrafter"/>
</dbReference>
<comment type="caution">
    <text evidence="7">The sequence shown here is derived from an EMBL/GenBank/DDBJ whole genome shotgun (WGS) entry which is preliminary data.</text>
</comment>
<keyword evidence="8" id="KW-1185">Reference proteome</keyword>
<evidence type="ECO:0000313" key="8">
    <source>
        <dbReference type="Proteomes" id="UP000308267"/>
    </source>
</evidence>
<keyword evidence="6" id="KW-0732">Signal</keyword>
<protein>
    <recommendedName>
        <fullName evidence="4">Serine/threonine-protein phosphatase PGAM5, mitochondrial</fullName>
        <ecNumber evidence="2">3.1.3.16</ecNumber>
    </recommendedName>
    <alternativeName>
        <fullName evidence="5">Serine/threonine-protein phosphatase Pgam5, mitochondrial</fullName>
    </alternativeName>
</protein>
<dbReference type="InterPro" id="IPR029033">
    <property type="entry name" value="His_PPase_superfam"/>
</dbReference>
<evidence type="ECO:0000256" key="3">
    <source>
        <dbReference type="ARBA" id="ARBA00022801"/>
    </source>
</evidence>
<dbReference type="PANTHER" id="PTHR20935:SF0">
    <property type="entry name" value="SERINE_THREONINE-PROTEIN PHOSPHATASE PGAM5, MITOCHONDRIAL"/>
    <property type="match status" value="1"/>
</dbReference>
<dbReference type="SUPFAM" id="SSF53254">
    <property type="entry name" value="Phosphoglycerate mutase-like"/>
    <property type="match status" value="1"/>
</dbReference>
<dbReference type="OrthoDB" id="2118094at2759"/>
<dbReference type="InterPro" id="IPR013078">
    <property type="entry name" value="His_Pase_superF_clade-1"/>
</dbReference>
<dbReference type="SMART" id="SM00855">
    <property type="entry name" value="PGAM"/>
    <property type="match status" value="1"/>
</dbReference>
<comment type="similarity">
    <text evidence="1">Belongs to the phosphoglycerate mutase family. BPG-dependent PGAM subfamily.</text>
</comment>
<dbReference type="Proteomes" id="UP000308267">
    <property type="component" value="Unassembled WGS sequence"/>
</dbReference>
<keyword evidence="3" id="KW-0378">Hydrolase</keyword>
<dbReference type="EC" id="3.1.3.16" evidence="2"/>
<evidence type="ECO:0000256" key="1">
    <source>
        <dbReference type="ARBA" id="ARBA00006717"/>
    </source>
</evidence>
<dbReference type="CDD" id="cd07067">
    <property type="entry name" value="HP_PGM_like"/>
    <property type="match status" value="1"/>
</dbReference>
<feature type="chain" id="PRO_5020951441" description="Serine/threonine-protein phosphatase PGAM5, mitochondrial" evidence="6">
    <location>
        <begin position="20"/>
        <end position="297"/>
    </location>
</feature>
<organism evidence="7 8">
    <name type="scientific">Opisthorchis felineus</name>
    <dbReference type="NCBI Taxonomy" id="147828"/>
    <lineage>
        <taxon>Eukaryota</taxon>
        <taxon>Metazoa</taxon>
        <taxon>Spiralia</taxon>
        <taxon>Lophotrochozoa</taxon>
        <taxon>Platyhelminthes</taxon>
        <taxon>Trematoda</taxon>
        <taxon>Digenea</taxon>
        <taxon>Opisthorchiida</taxon>
        <taxon>Opisthorchiata</taxon>
        <taxon>Opisthorchiidae</taxon>
        <taxon>Opisthorchis</taxon>
    </lineage>
</organism>
<evidence type="ECO:0000256" key="5">
    <source>
        <dbReference type="ARBA" id="ARBA00040722"/>
    </source>
</evidence>
<proteinExistence type="inferred from homology"/>
<feature type="signal peptide" evidence="6">
    <location>
        <begin position="1"/>
        <end position="19"/>
    </location>
</feature>
<evidence type="ECO:0000256" key="6">
    <source>
        <dbReference type="SAM" id="SignalP"/>
    </source>
</evidence>
<dbReference type="AlphaFoldDB" id="A0A4S2L2B2"/>
<gene>
    <name evidence="7" type="ORF">CRM22_010109</name>
</gene>
<dbReference type="STRING" id="147828.A0A4S2L2B2"/>
<dbReference type="InterPro" id="IPR051021">
    <property type="entry name" value="Mito_Ser/Thr_phosphatase"/>
</dbReference>
<sequence length="297" mass="33869">MNVRRTIKLAAGGFVAALAAFEAQVNLRNFQHTDNVKDDTSRSFFLWAKSFLQPFNALSSACAQTTTVPSKVTPWDWNWDGRHPQSSVVQATGDNSDGKLKRNTCSRHLIFIRHGQYHYADSDEECRLTQLGREQLSLTGLRLKHLGFPYSIVHYSTMTRAVESAEEVLKHLPRVKAVPSDLLREGAPYPLEPPLPYYRPTAEELKRDGDRIETAFKSFVYRPDCGQTRDTYEIFICHANVIRYFVCRALQFPPEAWIRFSLDHGSITWLVVRSDGRVALRCLGNSGYMPQEKISVQ</sequence>
<dbReference type="PANTHER" id="PTHR20935">
    <property type="entry name" value="PHOSPHOGLYCERATE MUTASE-RELATED"/>
    <property type="match status" value="1"/>
</dbReference>
<dbReference type="EMBL" id="SJOL01009603">
    <property type="protein sequence ID" value="TGZ56690.1"/>
    <property type="molecule type" value="Genomic_DNA"/>
</dbReference>
<evidence type="ECO:0000256" key="4">
    <source>
        <dbReference type="ARBA" id="ARBA00039765"/>
    </source>
</evidence>
<evidence type="ECO:0000313" key="7">
    <source>
        <dbReference type="EMBL" id="TGZ56690.1"/>
    </source>
</evidence>
<evidence type="ECO:0000256" key="2">
    <source>
        <dbReference type="ARBA" id="ARBA00013081"/>
    </source>
</evidence>
<accession>A0A4S2L2B2</accession>
<dbReference type="GO" id="GO:0090141">
    <property type="term" value="P:positive regulation of mitochondrial fission"/>
    <property type="evidence" value="ECO:0007669"/>
    <property type="project" value="TreeGrafter"/>
</dbReference>
<reference evidence="7 8" key="1">
    <citation type="journal article" date="2019" name="BMC Genomics">
        <title>New insights from Opisthorchis felineus genome: update on genomics of the epidemiologically important liver flukes.</title>
        <authorList>
            <person name="Ershov N.I."/>
            <person name="Mordvinov V.A."/>
            <person name="Prokhortchouk E.B."/>
            <person name="Pakharukova M.Y."/>
            <person name="Gunbin K.V."/>
            <person name="Ustyantsev K."/>
            <person name="Genaev M.A."/>
            <person name="Blinov A.G."/>
            <person name="Mazur A."/>
            <person name="Boulygina E."/>
            <person name="Tsygankova S."/>
            <person name="Khrameeva E."/>
            <person name="Chekanov N."/>
            <person name="Fan G."/>
            <person name="Xiao A."/>
            <person name="Zhang H."/>
            <person name="Xu X."/>
            <person name="Yang H."/>
            <person name="Solovyev V."/>
            <person name="Lee S.M."/>
            <person name="Liu X."/>
            <person name="Afonnikov D.A."/>
            <person name="Skryabin K.G."/>
        </authorList>
    </citation>
    <scope>NUCLEOTIDE SEQUENCE [LARGE SCALE GENOMIC DNA]</scope>
    <source>
        <strain evidence="7">AK-0245</strain>
        <tissue evidence="7">Whole organism</tissue>
    </source>
</reference>
<dbReference type="Gene3D" id="3.40.50.1240">
    <property type="entry name" value="Phosphoglycerate mutase-like"/>
    <property type="match status" value="1"/>
</dbReference>